<dbReference type="InterPro" id="IPR023406">
    <property type="entry name" value="Topo_IA_AS"/>
</dbReference>
<dbReference type="SMART" id="SM00493">
    <property type="entry name" value="TOPRIM"/>
    <property type="match status" value="1"/>
</dbReference>
<comment type="catalytic activity">
    <reaction evidence="1">
        <text>ATP-independent breakage of single-stranded DNA, followed by passage and rejoining.</text>
        <dbReference type="EC" id="5.6.2.1"/>
    </reaction>
</comment>
<organism evidence="9">
    <name type="scientific">viral metagenome</name>
    <dbReference type="NCBI Taxonomy" id="1070528"/>
    <lineage>
        <taxon>unclassified sequences</taxon>
        <taxon>metagenomes</taxon>
        <taxon>organismal metagenomes</taxon>
    </lineage>
</organism>
<dbReference type="Pfam" id="PF13368">
    <property type="entry name" value="Toprim_C_rpt"/>
    <property type="match status" value="1"/>
</dbReference>
<dbReference type="PROSITE" id="PS50880">
    <property type="entry name" value="TOPRIM"/>
    <property type="match status" value="1"/>
</dbReference>
<dbReference type="PANTHER" id="PTHR42785:SF1">
    <property type="entry name" value="DNA TOPOISOMERASE"/>
    <property type="match status" value="1"/>
</dbReference>
<evidence type="ECO:0000256" key="6">
    <source>
        <dbReference type="ARBA" id="ARBA00023235"/>
    </source>
</evidence>
<evidence type="ECO:0000256" key="2">
    <source>
        <dbReference type="ARBA" id="ARBA00009446"/>
    </source>
</evidence>
<dbReference type="Gene3D" id="1.10.290.10">
    <property type="entry name" value="Topoisomerase I, domain 4"/>
    <property type="match status" value="1"/>
</dbReference>
<evidence type="ECO:0000259" key="7">
    <source>
        <dbReference type="PROSITE" id="PS50880"/>
    </source>
</evidence>
<dbReference type="AlphaFoldDB" id="A0A6C0IKU5"/>
<dbReference type="CDD" id="cd00186">
    <property type="entry name" value="TOP1Ac"/>
    <property type="match status" value="1"/>
</dbReference>
<sequence length="769" mass="89102">MKPLLIVESPSKCATIEKYLASKDIKCVASFGHIREIKSLKDIDIDNNFKTNFTPIACKNTQIQILKKSIKACSEVILATDNDREGEAIAWHICQQFHLNIHTTKRIIFNEITQKCLIKAYENPVRLNMNLVNAQMARQIMDFLVGFRVSPLLWKLGNKKLSAGRCQTPALRLICENDDEGENKYIEKSYKVTGYFTAHNIPFTLNKSFSKLEGELEVYFDQVKEQNNYNYNYSIKRTNISPPSPFSTSTIQQMASNQLHYSPKETMSLCQKLYEKGLITYMRTESTTYSSEFIKLTHNFIETKFGHKYVNTEQKSQEDQETAHEAIRVTDITKVNVSDMKLEKKEETMYTFIWNNTIESCMSNATYDVLNAKLDDAFCNYYYSYKCDKPVFLGWQIIKNNISDNFYDYLSRLKKGSKLNLKKAVANVSIGNQTLHYSEAKLVSTLEKKGIGRPSTFASIVDKIQERKYVKKGNIIGNKIKCDVYELDLQEQSININIIEKEIEIGNEKNKLILNPLGKIVNNYLQENFQELFDYDYTNKMENDLDEVANGNQNCNHVCFECNNKIERYLKSMKSEQFEYKFDDNHSVIFAKYGPVVKCIDETKSKKNSVSFKKIKEDIDFDKLQQGEYLLEEILEDNSDTTSNKNEKDLGIYKEKTVVIKKGKFGLYAVYGTKNVSLKSFGNRPIENISLDEVIPILQGKTENTVREISENIYIHKGKTPKFPDYIFYKTKKMKKPIFYSLDGCDFDYITFDIDKLKEWIKNTHGLLC</sequence>
<feature type="domain" description="Topo IA-type catalytic" evidence="8">
    <location>
        <begin position="128"/>
        <end position="570"/>
    </location>
</feature>
<dbReference type="InterPro" id="IPR025589">
    <property type="entry name" value="Toprim_C_rpt"/>
</dbReference>
<keyword evidence="4" id="KW-0799">Topoisomerase</keyword>
<dbReference type="InterPro" id="IPR023405">
    <property type="entry name" value="Topo_IA_core_domain"/>
</dbReference>
<dbReference type="InterPro" id="IPR003601">
    <property type="entry name" value="Topo_IA_2"/>
</dbReference>
<evidence type="ECO:0000259" key="8">
    <source>
        <dbReference type="PROSITE" id="PS52039"/>
    </source>
</evidence>
<comment type="similarity">
    <text evidence="2">Belongs to the type IA topoisomerase family.</text>
</comment>
<dbReference type="InterPro" id="IPR013497">
    <property type="entry name" value="Topo_IA_cen"/>
</dbReference>
<dbReference type="PROSITE" id="PS00396">
    <property type="entry name" value="TOPO_IA_1"/>
    <property type="match status" value="1"/>
</dbReference>
<keyword evidence="5" id="KW-0238">DNA-binding</keyword>
<name>A0A6C0IKU5_9ZZZZ</name>
<dbReference type="PRINTS" id="PR00417">
    <property type="entry name" value="PRTPISMRASEI"/>
</dbReference>
<dbReference type="InterPro" id="IPR000380">
    <property type="entry name" value="Topo_IA"/>
</dbReference>
<dbReference type="EMBL" id="MN740210">
    <property type="protein sequence ID" value="QHT93808.1"/>
    <property type="molecule type" value="Genomic_DNA"/>
</dbReference>
<evidence type="ECO:0000256" key="5">
    <source>
        <dbReference type="ARBA" id="ARBA00023125"/>
    </source>
</evidence>
<evidence type="ECO:0000256" key="1">
    <source>
        <dbReference type="ARBA" id="ARBA00000213"/>
    </source>
</evidence>
<feature type="domain" description="Toprim" evidence="7">
    <location>
        <begin position="2"/>
        <end position="112"/>
    </location>
</feature>
<dbReference type="InterPro" id="IPR013825">
    <property type="entry name" value="Topo_IA_cen_sub2"/>
</dbReference>
<reference evidence="9" key="1">
    <citation type="journal article" date="2020" name="Nature">
        <title>Giant virus diversity and host interactions through global metagenomics.</title>
        <authorList>
            <person name="Schulz F."/>
            <person name="Roux S."/>
            <person name="Paez-Espino D."/>
            <person name="Jungbluth S."/>
            <person name="Walsh D.A."/>
            <person name="Denef V.J."/>
            <person name="McMahon K.D."/>
            <person name="Konstantinidis K.T."/>
            <person name="Eloe-Fadrosh E.A."/>
            <person name="Kyrpides N.C."/>
            <person name="Woyke T."/>
        </authorList>
    </citation>
    <scope>NUCLEOTIDE SEQUENCE</scope>
    <source>
        <strain evidence="9">GVMAG-M-3300024258-14</strain>
    </source>
</reference>
<dbReference type="Pfam" id="PF01751">
    <property type="entry name" value="Toprim"/>
    <property type="match status" value="1"/>
</dbReference>
<dbReference type="PANTHER" id="PTHR42785">
    <property type="entry name" value="DNA TOPOISOMERASE, TYPE IA, CORE"/>
    <property type="match status" value="1"/>
</dbReference>
<dbReference type="InterPro" id="IPR013826">
    <property type="entry name" value="Topo_IA_cen_sub3"/>
</dbReference>
<dbReference type="GO" id="GO:0003917">
    <property type="term" value="F:DNA topoisomerase type I (single strand cut, ATP-independent) activity"/>
    <property type="evidence" value="ECO:0007669"/>
    <property type="project" value="UniProtKB-EC"/>
</dbReference>
<evidence type="ECO:0000256" key="4">
    <source>
        <dbReference type="ARBA" id="ARBA00023029"/>
    </source>
</evidence>
<dbReference type="PROSITE" id="PS52039">
    <property type="entry name" value="TOPO_IA_2"/>
    <property type="match status" value="1"/>
</dbReference>
<evidence type="ECO:0000256" key="3">
    <source>
        <dbReference type="ARBA" id="ARBA00012891"/>
    </source>
</evidence>
<dbReference type="SMART" id="SM00437">
    <property type="entry name" value="TOP1Ac"/>
    <property type="match status" value="1"/>
</dbReference>
<dbReference type="SUPFAM" id="SSF56712">
    <property type="entry name" value="Prokaryotic type I DNA topoisomerase"/>
    <property type="match status" value="1"/>
</dbReference>
<dbReference type="SMART" id="SM00436">
    <property type="entry name" value="TOP1Bc"/>
    <property type="match status" value="1"/>
</dbReference>
<dbReference type="Pfam" id="PF01131">
    <property type="entry name" value="Topoisom_bac"/>
    <property type="match status" value="1"/>
</dbReference>
<dbReference type="GO" id="GO:0003677">
    <property type="term" value="F:DNA binding"/>
    <property type="evidence" value="ECO:0007669"/>
    <property type="project" value="UniProtKB-KW"/>
</dbReference>
<accession>A0A6C0IKU5</accession>
<keyword evidence="6" id="KW-0413">Isomerase</keyword>
<dbReference type="InterPro" id="IPR006171">
    <property type="entry name" value="TOPRIM_dom"/>
</dbReference>
<protein>
    <recommendedName>
        <fullName evidence="3">DNA topoisomerase</fullName>
        <ecNumber evidence="3">5.6.2.1</ecNumber>
    </recommendedName>
</protein>
<dbReference type="Gene3D" id="2.70.20.10">
    <property type="entry name" value="Topoisomerase I, domain 3"/>
    <property type="match status" value="1"/>
</dbReference>
<evidence type="ECO:0000313" key="9">
    <source>
        <dbReference type="EMBL" id="QHT93808.1"/>
    </source>
</evidence>
<dbReference type="GO" id="GO:0006265">
    <property type="term" value="P:DNA topological change"/>
    <property type="evidence" value="ECO:0007669"/>
    <property type="project" value="InterPro"/>
</dbReference>
<dbReference type="InterPro" id="IPR003602">
    <property type="entry name" value="Topo_IA_DNA-bd_dom"/>
</dbReference>
<dbReference type="Gene3D" id="1.10.460.10">
    <property type="entry name" value="Topoisomerase I, domain 2"/>
    <property type="match status" value="2"/>
</dbReference>
<dbReference type="EC" id="5.6.2.1" evidence="3"/>
<dbReference type="Gene3D" id="3.40.50.140">
    <property type="match status" value="1"/>
</dbReference>
<dbReference type="InterPro" id="IPR013824">
    <property type="entry name" value="Topo_IA_cen_sub1"/>
</dbReference>
<proteinExistence type="inferred from homology"/>